<sequence length="93" mass="10447">MFLCVFLSPQKRTTITLNKISDLAWQVLSLENDTAHALGLISEELKKMREAVIQNRLVLDILTLERGGGWGLDDSWFGWLNSVVNLSSKGKCI</sequence>
<proteinExistence type="predicted"/>
<dbReference type="SUPFAM" id="SSF58069">
    <property type="entry name" value="Virus ectodomain"/>
    <property type="match status" value="1"/>
</dbReference>
<dbReference type="Ensembl" id="ENSCCRT00020120984.1">
    <property type="protein sequence ID" value="ENSCCRP00020110783.1"/>
    <property type="gene ID" value="ENSCCRG00020050417.1"/>
</dbReference>
<dbReference type="AlphaFoldDB" id="A0A8C2KM12"/>
<protein>
    <submittedName>
        <fullName evidence="1">Uncharacterized protein</fullName>
    </submittedName>
</protein>
<organism evidence="1 2">
    <name type="scientific">Cyprinus carpio</name>
    <name type="common">Common carp</name>
    <dbReference type="NCBI Taxonomy" id="7962"/>
    <lineage>
        <taxon>Eukaryota</taxon>
        <taxon>Metazoa</taxon>
        <taxon>Chordata</taxon>
        <taxon>Craniata</taxon>
        <taxon>Vertebrata</taxon>
        <taxon>Euteleostomi</taxon>
        <taxon>Actinopterygii</taxon>
        <taxon>Neopterygii</taxon>
        <taxon>Teleostei</taxon>
        <taxon>Ostariophysi</taxon>
        <taxon>Cypriniformes</taxon>
        <taxon>Cyprinidae</taxon>
        <taxon>Cyprininae</taxon>
        <taxon>Cyprinus</taxon>
    </lineage>
</organism>
<evidence type="ECO:0000313" key="1">
    <source>
        <dbReference type="Ensembl" id="ENSCCRP00020110783.1"/>
    </source>
</evidence>
<reference evidence="1" key="1">
    <citation type="submission" date="2025-08" db="UniProtKB">
        <authorList>
            <consortium name="Ensembl"/>
        </authorList>
    </citation>
    <scope>IDENTIFICATION</scope>
</reference>
<name>A0A8C2KM12_CYPCA</name>
<accession>A0A8C2KM12</accession>
<dbReference type="Proteomes" id="UP000694701">
    <property type="component" value="Unplaced"/>
</dbReference>
<dbReference type="Gene3D" id="1.10.287.210">
    <property type="match status" value="1"/>
</dbReference>
<evidence type="ECO:0000313" key="2">
    <source>
        <dbReference type="Proteomes" id="UP000694701"/>
    </source>
</evidence>